<dbReference type="PROSITE" id="PS01156">
    <property type="entry name" value="TONB_DEPENDENT_REC_2"/>
    <property type="match status" value="1"/>
</dbReference>
<dbReference type="AlphaFoldDB" id="A0A2D3WHY9"/>
<sequence length="136" mass="15620">MNPMDGLNLFSGLGYTKATYEEYTKGSSDYSGNYVINSPRYTFNVGANYRFEGGYYVGGNYAYFGKVYYDNDNTHSQSYGVTNVKIGYEHEKFDVYLYAKNLFDEGYITRAFVVNSNWYARAGEPRSFGVAFAYRF</sequence>
<dbReference type="SUPFAM" id="SSF56935">
    <property type="entry name" value="Porins"/>
    <property type="match status" value="1"/>
</dbReference>
<evidence type="ECO:0000256" key="1">
    <source>
        <dbReference type="ARBA" id="ARBA00004571"/>
    </source>
</evidence>
<evidence type="ECO:0000259" key="12">
    <source>
        <dbReference type="Pfam" id="PF00593"/>
    </source>
</evidence>
<evidence type="ECO:0000313" key="13">
    <source>
        <dbReference type="EMBL" id="DAB36133.1"/>
    </source>
</evidence>
<keyword evidence="6" id="KW-0408">Iron</keyword>
<keyword evidence="5 11" id="KW-0812">Transmembrane</keyword>
<dbReference type="PANTHER" id="PTHR32552:SF81">
    <property type="entry name" value="TONB-DEPENDENT OUTER MEMBRANE RECEPTOR"/>
    <property type="match status" value="1"/>
</dbReference>
<keyword evidence="7" id="KW-0406">Ion transport</keyword>
<protein>
    <recommendedName>
        <fullName evidence="12">TonB-dependent receptor-like beta-barrel domain-containing protein</fullName>
    </recommendedName>
</protein>
<keyword evidence="3 11" id="KW-1134">Transmembrane beta strand</keyword>
<proteinExistence type="inferred from homology"/>
<evidence type="ECO:0000313" key="14">
    <source>
        <dbReference type="Proteomes" id="UP000231638"/>
    </source>
</evidence>
<evidence type="ECO:0000256" key="8">
    <source>
        <dbReference type="ARBA" id="ARBA00023077"/>
    </source>
</evidence>
<dbReference type="InterPro" id="IPR036942">
    <property type="entry name" value="Beta-barrel_TonB_sf"/>
</dbReference>
<dbReference type="GO" id="GO:0006826">
    <property type="term" value="P:iron ion transport"/>
    <property type="evidence" value="ECO:0007669"/>
    <property type="project" value="UniProtKB-KW"/>
</dbReference>
<dbReference type="InterPro" id="IPR039426">
    <property type="entry name" value="TonB-dep_rcpt-like"/>
</dbReference>
<name>A0A2D3WHY9_9BACT</name>
<dbReference type="PANTHER" id="PTHR32552">
    <property type="entry name" value="FERRICHROME IRON RECEPTOR-RELATED"/>
    <property type="match status" value="1"/>
</dbReference>
<keyword evidence="9 11" id="KW-0472">Membrane</keyword>
<keyword evidence="8" id="KW-0798">TonB box</keyword>
<evidence type="ECO:0000256" key="2">
    <source>
        <dbReference type="ARBA" id="ARBA00022448"/>
    </source>
</evidence>
<keyword evidence="2 11" id="KW-0813">Transport</keyword>
<evidence type="ECO:0000256" key="9">
    <source>
        <dbReference type="ARBA" id="ARBA00023136"/>
    </source>
</evidence>
<evidence type="ECO:0000256" key="10">
    <source>
        <dbReference type="ARBA" id="ARBA00023237"/>
    </source>
</evidence>
<evidence type="ECO:0000256" key="5">
    <source>
        <dbReference type="ARBA" id="ARBA00022692"/>
    </source>
</evidence>
<dbReference type="InterPro" id="IPR010917">
    <property type="entry name" value="TonB_rcpt_CS"/>
</dbReference>
<dbReference type="InterPro" id="IPR000531">
    <property type="entry name" value="Beta-barrel_TonB"/>
</dbReference>
<evidence type="ECO:0000256" key="6">
    <source>
        <dbReference type="ARBA" id="ARBA00023004"/>
    </source>
</evidence>
<keyword evidence="4" id="KW-0410">Iron transport</keyword>
<dbReference type="Gene3D" id="2.40.170.20">
    <property type="entry name" value="TonB-dependent receptor, beta-barrel domain"/>
    <property type="match status" value="1"/>
</dbReference>
<accession>A0A2D3WHY9</accession>
<dbReference type="PROSITE" id="PS52016">
    <property type="entry name" value="TONB_DEPENDENT_REC_3"/>
    <property type="match status" value="1"/>
</dbReference>
<evidence type="ECO:0000256" key="4">
    <source>
        <dbReference type="ARBA" id="ARBA00022496"/>
    </source>
</evidence>
<evidence type="ECO:0000256" key="7">
    <source>
        <dbReference type="ARBA" id="ARBA00023065"/>
    </source>
</evidence>
<evidence type="ECO:0000256" key="11">
    <source>
        <dbReference type="PROSITE-ProRule" id="PRU01360"/>
    </source>
</evidence>
<dbReference type="Proteomes" id="UP000231638">
    <property type="component" value="Unassembled WGS sequence"/>
</dbReference>
<comment type="similarity">
    <text evidence="11">Belongs to the TonB-dependent receptor family.</text>
</comment>
<dbReference type="Pfam" id="PF00593">
    <property type="entry name" value="TonB_dep_Rec_b-barrel"/>
    <property type="match status" value="1"/>
</dbReference>
<feature type="domain" description="TonB-dependent receptor-like beta-barrel" evidence="12">
    <location>
        <begin position="9"/>
        <end position="102"/>
    </location>
</feature>
<reference evidence="13 14" key="1">
    <citation type="journal article" date="2017" name="Front. Microbiol.">
        <title>Comparative Genomic Analysis of the Class Epsilonproteobacteria and Proposed Reclassification to Epsilonbacteraeota (phyl. nov.).</title>
        <authorList>
            <person name="Waite D.W."/>
            <person name="Vanwonterghem I."/>
            <person name="Rinke C."/>
            <person name="Parks D.H."/>
            <person name="Zhang Y."/>
            <person name="Takai K."/>
            <person name="Sievert S.M."/>
            <person name="Simon J."/>
            <person name="Campbell B.J."/>
            <person name="Hanson T.E."/>
            <person name="Woyke T."/>
            <person name="Klotz M.G."/>
            <person name="Hugenholtz P."/>
        </authorList>
    </citation>
    <scope>NUCLEOTIDE SEQUENCE [LARGE SCALE GENOMIC DNA]</scope>
    <source>
        <strain evidence="13">UBA11420</strain>
    </source>
</reference>
<gene>
    <name evidence="13" type="ORF">CFH80_06540</name>
</gene>
<organism evidence="13 14">
    <name type="scientific">Sulfurospirillum cavolei</name>
    <dbReference type="NCBI Taxonomy" id="366522"/>
    <lineage>
        <taxon>Bacteria</taxon>
        <taxon>Pseudomonadati</taxon>
        <taxon>Campylobacterota</taxon>
        <taxon>Epsilonproteobacteria</taxon>
        <taxon>Campylobacterales</taxon>
        <taxon>Sulfurospirillaceae</taxon>
        <taxon>Sulfurospirillum</taxon>
    </lineage>
</organism>
<evidence type="ECO:0000256" key="3">
    <source>
        <dbReference type="ARBA" id="ARBA00022452"/>
    </source>
</evidence>
<dbReference type="EMBL" id="DLUG01000173">
    <property type="protein sequence ID" value="DAB36133.1"/>
    <property type="molecule type" value="Genomic_DNA"/>
</dbReference>
<comment type="caution">
    <text evidence="13">The sequence shown here is derived from an EMBL/GenBank/DDBJ whole genome shotgun (WGS) entry which is preliminary data.</text>
</comment>
<comment type="subcellular location">
    <subcellularLocation>
        <location evidence="1 11">Cell outer membrane</location>
        <topology evidence="1 11">Multi-pass membrane protein</topology>
    </subcellularLocation>
</comment>
<keyword evidence="10 11" id="KW-0998">Cell outer membrane</keyword>
<dbReference type="GO" id="GO:0009279">
    <property type="term" value="C:cell outer membrane"/>
    <property type="evidence" value="ECO:0007669"/>
    <property type="project" value="UniProtKB-SubCell"/>
</dbReference>